<dbReference type="PROSITE" id="PS50043">
    <property type="entry name" value="HTH_LUXR_2"/>
    <property type="match status" value="1"/>
</dbReference>
<evidence type="ECO:0000256" key="1">
    <source>
        <dbReference type="ARBA" id="ARBA00022553"/>
    </source>
</evidence>
<protein>
    <submittedName>
        <fullName evidence="6">DNA-binding response regulator</fullName>
    </submittedName>
</protein>
<dbReference type="Gene3D" id="3.40.50.2300">
    <property type="match status" value="1"/>
</dbReference>
<feature type="modified residue" description="4-aspartylphosphate" evidence="3">
    <location>
        <position position="56"/>
    </location>
</feature>
<feature type="domain" description="Response regulatory" evidence="5">
    <location>
        <begin position="5"/>
        <end position="122"/>
    </location>
</feature>
<evidence type="ECO:0000259" key="5">
    <source>
        <dbReference type="PROSITE" id="PS50110"/>
    </source>
</evidence>
<dbReference type="SUPFAM" id="SSF46894">
    <property type="entry name" value="C-terminal effector domain of the bipartite response regulators"/>
    <property type="match status" value="1"/>
</dbReference>
<keyword evidence="7" id="KW-1185">Reference proteome</keyword>
<dbReference type="RefSeq" id="WP_284219425.1">
    <property type="nucleotide sequence ID" value="NZ_BSOT01000019.1"/>
</dbReference>
<dbReference type="CDD" id="cd06170">
    <property type="entry name" value="LuxR_C_like"/>
    <property type="match status" value="1"/>
</dbReference>
<dbReference type="InterPro" id="IPR039420">
    <property type="entry name" value="WalR-like"/>
</dbReference>
<dbReference type="PROSITE" id="PS00622">
    <property type="entry name" value="HTH_LUXR_1"/>
    <property type="match status" value="1"/>
</dbReference>
<keyword evidence="1 3" id="KW-0597">Phosphoprotein</keyword>
<name>A0AA37T2V6_9ALTE</name>
<dbReference type="Proteomes" id="UP001156601">
    <property type="component" value="Unassembled WGS sequence"/>
</dbReference>
<dbReference type="PANTHER" id="PTHR43214">
    <property type="entry name" value="TWO-COMPONENT RESPONSE REGULATOR"/>
    <property type="match status" value="1"/>
</dbReference>
<dbReference type="Pfam" id="PF00072">
    <property type="entry name" value="Response_reg"/>
    <property type="match status" value="1"/>
</dbReference>
<dbReference type="GO" id="GO:0003677">
    <property type="term" value="F:DNA binding"/>
    <property type="evidence" value="ECO:0007669"/>
    <property type="project" value="UniProtKB-KW"/>
</dbReference>
<dbReference type="InterPro" id="IPR000792">
    <property type="entry name" value="Tscrpt_reg_LuxR_C"/>
</dbReference>
<reference evidence="6" key="1">
    <citation type="journal article" date="2014" name="Int. J. Syst. Evol. Microbiol.">
        <title>Complete genome sequence of Corynebacterium casei LMG S-19264T (=DSM 44701T), isolated from a smear-ripened cheese.</title>
        <authorList>
            <consortium name="US DOE Joint Genome Institute (JGI-PGF)"/>
            <person name="Walter F."/>
            <person name="Albersmeier A."/>
            <person name="Kalinowski J."/>
            <person name="Ruckert C."/>
        </authorList>
    </citation>
    <scope>NUCLEOTIDE SEQUENCE</scope>
    <source>
        <strain evidence="6">NBRC 110023</strain>
    </source>
</reference>
<dbReference type="SMART" id="SM00448">
    <property type="entry name" value="REC"/>
    <property type="match status" value="1"/>
</dbReference>
<comment type="caution">
    <text evidence="6">The sequence shown here is derived from an EMBL/GenBank/DDBJ whole genome shotgun (WGS) entry which is preliminary data.</text>
</comment>
<accession>A0AA37T2V6</accession>
<evidence type="ECO:0000259" key="4">
    <source>
        <dbReference type="PROSITE" id="PS50043"/>
    </source>
</evidence>
<dbReference type="PRINTS" id="PR00038">
    <property type="entry name" value="HTHLUXR"/>
</dbReference>
<proteinExistence type="predicted"/>
<dbReference type="GO" id="GO:0000160">
    <property type="term" value="P:phosphorelay signal transduction system"/>
    <property type="evidence" value="ECO:0007669"/>
    <property type="project" value="InterPro"/>
</dbReference>
<organism evidence="6 7">
    <name type="scientific">Agaribacter marinus</name>
    <dbReference type="NCBI Taxonomy" id="1431249"/>
    <lineage>
        <taxon>Bacteria</taxon>
        <taxon>Pseudomonadati</taxon>
        <taxon>Pseudomonadota</taxon>
        <taxon>Gammaproteobacteria</taxon>
        <taxon>Alteromonadales</taxon>
        <taxon>Alteromonadaceae</taxon>
        <taxon>Agaribacter</taxon>
    </lineage>
</organism>
<dbReference type="PROSITE" id="PS50110">
    <property type="entry name" value="RESPONSE_REGULATORY"/>
    <property type="match status" value="1"/>
</dbReference>
<dbReference type="AlphaFoldDB" id="A0AA37T2V6"/>
<evidence type="ECO:0000313" key="6">
    <source>
        <dbReference type="EMBL" id="GLR73005.1"/>
    </source>
</evidence>
<dbReference type="InterPro" id="IPR058245">
    <property type="entry name" value="NreC/VraR/RcsB-like_REC"/>
</dbReference>
<dbReference type="PANTHER" id="PTHR43214:SF43">
    <property type="entry name" value="TWO-COMPONENT RESPONSE REGULATOR"/>
    <property type="match status" value="1"/>
</dbReference>
<keyword evidence="2 6" id="KW-0238">DNA-binding</keyword>
<dbReference type="EMBL" id="BSOT01000019">
    <property type="protein sequence ID" value="GLR73005.1"/>
    <property type="molecule type" value="Genomic_DNA"/>
</dbReference>
<dbReference type="GO" id="GO:0006355">
    <property type="term" value="P:regulation of DNA-templated transcription"/>
    <property type="evidence" value="ECO:0007669"/>
    <property type="project" value="InterPro"/>
</dbReference>
<evidence type="ECO:0000256" key="3">
    <source>
        <dbReference type="PROSITE-ProRule" id="PRU00169"/>
    </source>
</evidence>
<reference evidence="6" key="2">
    <citation type="submission" date="2023-01" db="EMBL/GenBank/DDBJ databases">
        <title>Draft genome sequence of Agaribacter marinus strain NBRC 110023.</title>
        <authorList>
            <person name="Sun Q."/>
            <person name="Mori K."/>
        </authorList>
    </citation>
    <scope>NUCLEOTIDE SEQUENCE</scope>
    <source>
        <strain evidence="6">NBRC 110023</strain>
    </source>
</reference>
<gene>
    <name evidence="6" type="ORF">GCM10007852_39130</name>
</gene>
<dbReference type="InterPro" id="IPR016032">
    <property type="entry name" value="Sig_transdc_resp-reg_C-effctor"/>
</dbReference>
<evidence type="ECO:0000313" key="7">
    <source>
        <dbReference type="Proteomes" id="UP001156601"/>
    </source>
</evidence>
<dbReference type="InterPro" id="IPR011006">
    <property type="entry name" value="CheY-like_superfamily"/>
</dbReference>
<sequence>MKIIRVMTVDDHEIVRQGINSFINTQENIRIVGEADSSKSAISVAKTIKPDVILMDLQLEHHHSGIEATEAIKQQIPNCEIIILTSYYQDDYIFPALASGALSYLLKDVSPVDLVDAIVKAANKQTVLSPIVANRILKEHYKPAIDPFISLTEREQAILKLIAQGLNNTEISEQLFISIKTVRSHVSNILSKLQLRDRTQAAVMAWQQGIMS</sequence>
<dbReference type="SUPFAM" id="SSF52172">
    <property type="entry name" value="CheY-like"/>
    <property type="match status" value="1"/>
</dbReference>
<evidence type="ECO:0000256" key="2">
    <source>
        <dbReference type="ARBA" id="ARBA00023125"/>
    </source>
</evidence>
<dbReference type="SMART" id="SM00421">
    <property type="entry name" value="HTH_LUXR"/>
    <property type="match status" value="1"/>
</dbReference>
<dbReference type="Pfam" id="PF00196">
    <property type="entry name" value="GerE"/>
    <property type="match status" value="1"/>
</dbReference>
<feature type="domain" description="HTH luxR-type" evidence="4">
    <location>
        <begin position="144"/>
        <end position="209"/>
    </location>
</feature>
<dbReference type="CDD" id="cd17535">
    <property type="entry name" value="REC_NarL-like"/>
    <property type="match status" value="1"/>
</dbReference>
<dbReference type="InterPro" id="IPR001789">
    <property type="entry name" value="Sig_transdc_resp-reg_receiver"/>
</dbReference>